<dbReference type="GeneID" id="87902601"/>
<organism evidence="2 3">
    <name type="scientific">Podospora pseudocomata</name>
    <dbReference type="NCBI Taxonomy" id="2093779"/>
    <lineage>
        <taxon>Eukaryota</taxon>
        <taxon>Fungi</taxon>
        <taxon>Dikarya</taxon>
        <taxon>Ascomycota</taxon>
        <taxon>Pezizomycotina</taxon>
        <taxon>Sordariomycetes</taxon>
        <taxon>Sordariomycetidae</taxon>
        <taxon>Sordariales</taxon>
        <taxon>Podosporaceae</taxon>
        <taxon>Podospora</taxon>
    </lineage>
</organism>
<feature type="region of interest" description="Disordered" evidence="1">
    <location>
        <begin position="153"/>
        <end position="297"/>
    </location>
</feature>
<evidence type="ECO:0000313" key="3">
    <source>
        <dbReference type="Proteomes" id="UP001323405"/>
    </source>
</evidence>
<dbReference type="CDD" id="cd12254">
    <property type="entry name" value="RRM_hnRNPH_ESRPs_RBM12_like"/>
    <property type="match status" value="1"/>
</dbReference>
<sequence>MAPRVFNGFSRGTGQRSLLTSQHLASAQLCTSQLGQSTSAPTLPFLASPPQPSMAKPGMPPGVVNGSFRIPMPSAFLGFIHHPMVPGGVPPPTPLGTPCVPGLTSNAATNNAAAPPAQTSQTGLTPSANFVHPAAHGSHVTYNTGPIYSGMVPPPAGLDNATPQSHFPDHSNARPVHAGNGSAAFKHDNPQSHPSVYNNVGPVPAGNGSQGLSSQVNHQFGPNSGAIPAQESYVGRKNNVDTPHRGHQVGQNNHMANLNNSNMGPPRGDNNLAQNNSTGVPGHSNAAAPTPSNAGTTLQAYFNPVTGQTMRLDGTIWTPHESKKDRYADHSIYNQSEPRNFAPRPMGIPVMFPPPPNFTSGPGSSSQIGDIITNQAFTDPFTSPDSSASNAVNEAAYFLANSHEIDYSELTEAEQELEVQWGLLRDKLSGLRTMGSNALRRLINGVNGIPTTSVLLNVMNFPFIESSSQSMPAVWGVIKISNIPFGTMRAEIIAMLGRNSKIITDAQEGVHIIMERVTSKTGDAFVEFNSIHAATRTVERHHEAIRKHRQPRLGDRPIKVTMSSQKELMEALFPLCRGVNFEDGRVTLLPEDPESPWNTFRGFVMAEELNLLIKHIEVPSRSPYSKDCPQRPFESMISTLKKLPWYASHLITLEQRQIIYDATFRLIEFLGELLQKGDVTAGKHRQQTVLNEQLYKRLVHAAMLCPGFSVLQKDNLAYLANMSGPAIAEFNMPPFSECWAHLYNLCPRPGVPVDVLEWYITLIREETVRYVNTLPASVQASIKERAKEDSLYFGYMWHEIQLPQGRELAAMTLRDVAEKELDAIKQILDRAAANAHTLLVTDAAYQHPDHYIVI</sequence>
<evidence type="ECO:0000256" key="1">
    <source>
        <dbReference type="SAM" id="MobiDB-lite"/>
    </source>
</evidence>
<gene>
    <name evidence="2" type="ORF">QC762_0021180</name>
</gene>
<dbReference type="Proteomes" id="UP001323405">
    <property type="component" value="Unassembled WGS sequence"/>
</dbReference>
<dbReference type="RefSeq" id="XP_062749622.1">
    <property type="nucleotide sequence ID" value="XM_062883076.1"/>
</dbReference>
<dbReference type="InterPro" id="IPR035979">
    <property type="entry name" value="RBD_domain_sf"/>
</dbReference>
<protein>
    <recommendedName>
        <fullName evidence="4">RRM domain-containing protein</fullName>
    </recommendedName>
</protein>
<proteinExistence type="predicted"/>
<dbReference type="InterPro" id="IPR012677">
    <property type="entry name" value="Nucleotide-bd_a/b_plait_sf"/>
</dbReference>
<feature type="compositionally biased region" description="Low complexity" evidence="1">
    <location>
        <begin position="252"/>
        <end position="262"/>
    </location>
</feature>
<reference evidence="2 3" key="1">
    <citation type="journal article" date="2023" name="bioRxiv">
        <title>High-quality genome assemblies of four members of thePodospora anserinaspecies complex.</title>
        <authorList>
            <person name="Ament-Velasquez S.L."/>
            <person name="Vogan A.A."/>
            <person name="Wallerman O."/>
            <person name="Hartmann F."/>
            <person name="Gautier V."/>
            <person name="Silar P."/>
            <person name="Giraud T."/>
            <person name="Johannesson H."/>
        </authorList>
    </citation>
    <scope>NUCLEOTIDE SEQUENCE [LARGE SCALE GENOMIC DNA]</scope>
    <source>
        <strain evidence="2 3">CBS 415.72m</strain>
    </source>
</reference>
<dbReference type="Gene3D" id="3.30.70.330">
    <property type="match status" value="1"/>
</dbReference>
<dbReference type="EMBL" id="JAFFHA010000001">
    <property type="protein sequence ID" value="KAK4660652.1"/>
    <property type="molecule type" value="Genomic_DNA"/>
</dbReference>
<evidence type="ECO:0008006" key="4">
    <source>
        <dbReference type="Google" id="ProtNLM"/>
    </source>
</evidence>
<name>A0ABR0GYE0_9PEZI</name>
<evidence type="ECO:0000313" key="2">
    <source>
        <dbReference type="EMBL" id="KAK4660652.1"/>
    </source>
</evidence>
<comment type="caution">
    <text evidence="2">The sequence shown here is derived from an EMBL/GenBank/DDBJ whole genome shotgun (WGS) entry which is preliminary data.</text>
</comment>
<accession>A0ABR0GYE0</accession>
<feature type="compositionally biased region" description="Polar residues" evidence="1">
    <location>
        <begin position="210"/>
        <end position="222"/>
    </location>
</feature>
<keyword evidence="3" id="KW-1185">Reference proteome</keyword>
<dbReference type="SUPFAM" id="SSF54928">
    <property type="entry name" value="RNA-binding domain, RBD"/>
    <property type="match status" value="1"/>
</dbReference>